<feature type="chain" id="PRO_5003613609" description="DUF7939 domain-containing protein" evidence="2">
    <location>
        <begin position="28"/>
        <end position="564"/>
    </location>
</feature>
<accession>H8GKI3</accession>
<dbReference type="InterPro" id="IPR057699">
    <property type="entry name" value="DUF7939"/>
</dbReference>
<keyword evidence="1" id="KW-0812">Transmembrane</keyword>
<proteinExistence type="predicted"/>
<name>H8GKI3_METAL</name>
<keyword evidence="1" id="KW-1133">Transmembrane helix</keyword>
<feature type="domain" description="DUF7939" evidence="3">
    <location>
        <begin position="467"/>
        <end position="547"/>
    </location>
</feature>
<dbReference type="AlphaFoldDB" id="H8GKI3"/>
<dbReference type="Proteomes" id="UP000005090">
    <property type="component" value="Chromosome"/>
</dbReference>
<keyword evidence="5" id="KW-1185">Reference proteome</keyword>
<organism evidence="4 5">
    <name type="scientific">Methylomicrobium album BG8</name>
    <dbReference type="NCBI Taxonomy" id="686340"/>
    <lineage>
        <taxon>Bacteria</taxon>
        <taxon>Pseudomonadati</taxon>
        <taxon>Pseudomonadota</taxon>
        <taxon>Gammaproteobacteria</taxon>
        <taxon>Methylococcales</taxon>
        <taxon>Methylococcaceae</taxon>
        <taxon>Methylomicrobium</taxon>
    </lineage>
</organism>
<dbReference type="RefSeq" id="WP_005368586.1">
    <property type="nucleotide sequence ID" value="NZ_CM001475.1"/>
</dbReference>
<dbReference type="HOGENOM" id="CLU_031701_1_0_6"/>
<dbReference type="Pfam" id="PF13584">
    <property type="entry name" value="BatD"/>
    <property type="match status" value="1"/>
</dbReference>
<feature type="transmembrane region" description="Helical" evidence="1">
    <location>
        <begin position="426"/>
        <end position="447"/>
    </location>
</feature>
<gene>
    <name evidence="4" type="ORF">Metal_0122</name>
</gene>
<evidence type="ECO:0000256" key="1">
    <source>
        <dbReference type="SAM" id="Phobius"/>
    </source>
</evidence>
<dbReference type="eggNOG" id="COG0457">
    <property type="taxonomic scope" value="Bacteria"/>
</dbReference>
<evidence type="ECO:0000256" key="2">
    <source>
        <dbReference type="SAM" id="SignalP"/>
    </source>
</evidence>
<dbReference type="PANTHER" id="PTHR40940:SF1">
    <property type="entry name" value="PROTEIN BATD"/>
    <property type="match status" value="1"/>
</dbReference>
<dbReference type="STRING" id="686340.Metal_0122"/>
<keyword evidence="1" id="KW-0472">Membrane</keyword>
<evidence type="ECO:0000259" key="3">
    <source>
        <dbReference type="Pfam" id="PF25607"/>
    </source>
</evidence>
<protein>
    <recommendedName>
        <fullName evidence="3">DUF7939 domain-containing protein</fullName>
    </recommendedName>
</protein>
<evidence type="ECO:0000313" key="4">
    <source>
        <dbReference type="EMBL" id="EIC27991.1"/>
    </source>
</evidence>
<dbReference type="EMBL" id="CM001475">
    <property type="protein sequence ID" value="EIC27991.1"/>
    <property type="molecule type" value="Genomic_DNA"/>
</dbReference>
<reference evidence="4 5" key="1">
    <citation type="journal article" date="2013" name="Genome Announc.">
        <title>Genome Sequence of the Obligate Gammaproteobacterial Methanotroph Methylomicrobium album Strain BG8.</title>
        <authorList>
            <person name="Kits K.D."/>
            <person name="Kalyuzhnaya M.G."/>
            <person name="Klotz M.G."/>
            <person name="Jetten M.S."/>
            <person name="Op den Camp H.J."/>
            <person name="Vuilleumier S."/>
            <person name="Bringel F."/>
            <person name="Dispirito A.A."/>
            <person name="Murrell J.C."/>
            <person name="Bruce D."/>
            <person name="Cheng J.F."/>
            <person name="Copeland A."/>
            <person name="Goodwin L."/>
            <person name="Hauser L."/>
            <person name="Lajus A."/>
            <person name="Land M.L."/>
            <person name="Lapidus A."/>
            <person name="Lucas S."/>
            <person name="Medigue C."/>
            <person name="Pitluck S."/>
            <person name="Woyke T."/>
            <person name="Zeytun A."/>
            <person name="Stein L.Y."/>
        </authorList>
    </citation>
    <scope>NUCLEOTIDE SEQUENCE [LARGE SCALE GENOMIC DNA]</scope>
    <source>
        <strain evidence="4 5">BG8</strain>
    </source>
</reference>
<dbReference type="InterPro" id="IPR025738">
    <property type="entry name" value="BatD"/>
</dbReference>
<keyword evidence="2" id="KW-0732">Signal</keyword>
<dbReference type="Pfam" id="PF25607">
    <property type="entry name" value="DUF7939"/>
    <property type="match status" value="1"/>
</dbReference>
<feature type="signal peptide" evidence="2">
    <location>
        <begin position="1"/>
        <end position="27"/>
    </location>
</feature>
<evidence type="ECO:0000313" key="5">
    <source>
        <dbReference type="Proteomes" id="UP000005090"/>
    </source>
</evidence>
<sequence length="564" mass="62371">MDKKIKRSWTVLWLLLWQALTIEAAVAATIQATFDRNPVNIDESFQLIFNADAAPDGEPDFSPLEENFEVLSQSSSNSVSLINGKMTRSIRWTLTVMAKHPGRLEVPPVSFGKDASEPTVLVVNGHSANGNSSNEEDIFIEVEATPENPYVQAQILYTVRIYTKVEIARATIDEPEQADALIEKLGDDKNFQTQVEGVDYMVTERRYAIFPQKSGMITIPPLVLTAEVMTHARSAFNGFFGSSLTRTQRVSSKAVSLMVKPAPSSFTGQHWLAAEQLELKEEWSGDARRMKVGEPLTRTLTLWAKGSTVGQLPELHHSAPEEAVKSYPDQPVLQEEKNADGLTARRQEKIALIPSKAGSFKLPGIEIPWFNTRTRQMEIAKIPETAIEVAAAASALPGTEARPLPAAPEAVRTPVAIESRTAAQNIWIWVSAGLAAGWLATLAFFLVRRRPRTEAGKDEQPAAETLNEYRKNLKKACADNAASAAKNALLAWGRQKLDANSLGEVAAFCDARLRDEILALNKALYSREAEPWQGKKLYQAFTENQAREQWTKAGHEALEPLFRL</sequence>
<dbReference type="PANTHER" id="PTHR40940">
    <property type="entry name" value="PROTEIN BATD-RELATED"/>
    <property type="match status" value="1"/>
</dbReference>